<keyword evidence="4" id="KW-0560">Oxidoreductase</keyword>
<comment type="cofactor">
    <cofactor evidence="1">
        <name>FAD</name>
        <dbReference type="ChEBI" id="CHEBI:57692"/>
    </cofactor>
</comment>
<dbReference type="Gene3D" id="3.30.9.10">
    <property type="entry name" value="D-Amino Acid Oxidase, subunit A, domain 2"/>
    <property type="match status" value="1"/>
</dbReference>
<evidence type="ECO:0000256" key="1">
    <source>
        <dbReference type="ARBA" id="ARBA00001974"/>
    </source>
</evidence>
<comment type="caution">
    <text evidence="6">The sequence shown here is derived from an EMBL/GenBank/DDBJ whole genome shotgun (WGS) entry which is preliminary data.</text>
</comment>
<dbReference type="InterPro" id="IPR036188">
    <property type="entry name" value="FAD/NAD-bd_sf"/>
</dbReference>
<gene>
    <name evidence="6" type="ORF">C5L31_000831</name>
</gene>
<dbReference type="PANTHER" id="PTHR13847">
    <property type="entry name" value="SARCOSINE DEHYDROGENASE-RELATED"/>
    <property type="match status" value="1"/>
</dbReference>
<dbReference type="Pfam" id="PF01266">
    <property type="entry name" value="DAO"/>
    <property type="match status" value="1"/>
</dbReference>
<evidence type="ECO:0000256" key="2">
    <source>
        <dbReference type="ARBA" id="ARBA00009410"/>
    </source>
</evidence>
<dbReference type="SUPFAM" id="SSF54373">
    <property type="entry name" value="FAD-linked reductases, C-terminal domain"/>
    <property type="match status" value="1"/>
</dbReference>
<evidence type="ECO:0000313" key="6">
    <source>
        <dbReference type="EMBL" id="TDG76218.1"/>
    </source>
</evidence>
<dbReference type="STRING" id="1122149.FD44_GL001916"/>
<name>A0A4R5NLU6_9LACO</name>
<keyword evidence="3" id="KW-0285">Flavoprotein</keyword>
<dbReference type="AlphaFoldDB" id="A0A4R5NLU6"/>
<dbReference type="Gene3D" id="3.50.50.60">
    <property type="entry name" value="FAD/NAD(P)-binding domain"/>
    <property type="match status" value="1"/>
</dbReference>
<dbReference type="GO" id="GO:0005737">
    <property type="term" value="C:cytoplasm"/>
    <property type="evidence" value="ECO:0007669"/>
    <property type="project" value="TreeGrafter"/>
</dbReference>
<accession>A0A4R5NLU6</accession>
<feature type="domain" description="FAD dependent oxidoreductase" evidence="5">
    <location>
        <begin position="4"/>
        <end position="347"/>
    </location>
</feature>
<dbReference type="PANTHER" id="PTHR13847:SF286">
    <property type="entry name" value="D-AMINO ACID DEHYDROGENASE"/>
    <property type="match status" value="1"/>
</dbReference>
<reference evidence="6 7" key="1">
    <citation type="journal article" date="2019" name="Appl. Microbiol. Biotechnol.">
        <title>Uncovering carbohydrate metabolism through a genotype-phenotype association study of 56 lactic acid bacteria genomes.</title>
        <authorList>
            <person name="Buron-Moles G."/>
            <person name="Chailyan A."/>
            <person name="Dolejs I."/>
            <person name="Forster J."/>
            <person name="Miks M.H."/>
        </authorList>
    </citation>
    <scope>NUCLEOTIDE SEQUENCE [LARGE SCALE GENOMIC DNA]</scope>
    <source>
        <strain evidence="6 7">ATCC 49373</strain>
    </source>
</reference>
<dbReference type="InterPro" id="IPR006076">
    <property type="entry name" value="FAD-dep_OxRdtase"/>
</dbReference>
<comment type="similarity">
    <text evidence="2">Belongs to the DadA oxidoreductase family.</text>
</comment>
<sequence>MTQKVAIVGGGMVGATVAYYLSKLPGNTQQEVTLYDDGTGQATKAAAGIISPWLSKRRNKRWYELAKAGADLLPQLAREANLSNAVYQQTGTIITRSNDADLESLYQLAQNRRQDAPQMGTVSQLTSEEVSQMIPLLHQPHPGILVSGGARIDGAQYTESLLKIAQTKNLKVKNEKVSLNSDGNIVTARGTVKFDRVIVATGGWLKQTLEPLGIEADIRPQKGQLIELSVKNYEDHQVMPVLMPEGERDFIPFGNGSLIVGATHEDENGFNLEQTSEAKKDLFASAKAMVPELTIDKITGMRVGTRGYSSDFAPFFGPVPFFRKVLVAGGLGSSGLTTGPIIGKLLAGSIIFGGEPDWSNYEKELDIYLKRL</sequence>
<evidence type="ECO:0000256" key="4">
    <source>
        <dbReference type="ARBA" id="ARBA00023002"/>
    </source>
</evidence>
<evidence type="ECO:0000259" key="5">
    <source>
        <dbReference type="Pfam" id="PF01266"/>
    </source>
</evidence>
<protein>
    <recommendedName>
        <fullName evidence="5">FAD dependent oxidoreductase domain-containing protein</fullName>
    </recommendedName>
</protein>
<dbReference type="OrthoDB" id="9805337at2"/>
<dbReference type="RefSeq" id="WP_010619832.1">
    <property type="nucleotide sequence ID" value="NZ_CP042371.1"/>
</dbReference>
<dbReference type="Proteomes" id="UP000294854">
    <property type="component" value="Unassembled WGS sequence"/>
</dbReference>
<dbReference type="EMBL" id="PUFO01000061">
    <property type="protein sequence ID" value="TDG76218.1"/>
    <property type="molecule type" value="Genomic_DNA"/>
</dbReference>
<evidence type="ECO:0000313" key="7">
    <source>
        <dbReference type="Proteomes" id="UP000294854"/>
    </source>
</evidence>
<proteinExistence type="inferred from homology"/>
<dbReference type="SUPFAM" id="SSF51905">
    <property type="entry name" value="FAD/NAD(P)-binding domain"/>
    <property type="match status" value="1"/>
</dbReference>
<dbReference type="GO" id="GO:0016491">
    <property type="term" value="F:oxidoreductase activity"/>
    <property type="evidence" value="ECO:0007669"/>
    <property type="project" value="UniProtKB-KW"/>
</dbReference>
<organism evidence="6 7">
    <name type="scientific">Secundilactobacillus malefermentans</name>
    <dbReference type="NCBI Taxonomy" id="176292"/>
    <lineage>
        <taxon>Bacteria</taxon>
        <taxon>Bacillati</taxon>
        <taxon>Bacillota</taxon>
        <taxon>Bacilli</taxon>
        <taxon>Lactobacillales</taxon>
        <taxon>Lactobacillaceae</taxon>
        <taxon>Secundilactobacillus</taxon>
    </lineage>
</organism>
<evidence type="ECO:0000256" key="3">
    <source>
        <dbReference type="ARBA" id="ARBA00022630"/>
    </source>
</evidence>
<keyword evidence="7" id="KW-1185">Reference proteome</keyword>